<organism evidence="3 4">
    <name type="scientific">Streptomyces smaragdinus</name>
    <dbReference type="NCBI Taxonomy" id="2585196"/>
    <lineage>
        <taxon>Bacteria</taxon>
        <taxon>Bacillati</taxon>
        <taxon>Actinomycetota</taxon>
        <taxon>Actinomycetes</taxon>
        <taxon>Kitasatosporales</taxon>
        <taxon>Streptomycetaceae</taxon>
        <taxon>Streptomyces</taxon>
    </lineage>
</organism>
<accession>A0A7K0C9V6</accession>
<gene>
    <name evidence="3" type="ORF">SRB5_03360</name>
</gene>
<sequence length="199" mass="21004">MKVGILGTGRMGQGLGDLLRRSGHEVMLGSRTPGDTPFPALSLGEVIARSEVVLVALPHIAIEPNIALLRTLAPGTVVIDLANEVRVEDGRLRSALDEPHGRWLASLLPQVRVARAFTHVQAELLVSRATRQPDTWAVAVAADDADALAIAGELVRSARYVPVSVGGLDQSSVLDPGGPLFPNMYLPGDMQDLIGGKDA</sequence>
<dbReference type="InterPro" id="IPR051267">
    <property type="entry name" value="STEAP_metalloreductase"/>
</dbReference>
<dbReference type="RefSeq" id="WP_153449568.1">
    <property type="nucleotide sequence ID" value="NZ_WEGJ01000001.1"/>
</dbReference>
<keyword evidence="1" id="KW-0560">Oxidoreductase</keyword>
<dbReference type="AlphaFoldDB" id="A0A7K0C9V6"/>
<evidence type="ECO:0000313" key="4">
    <source>
        <dbReference type="Proteomes" id="UP000466345"/>
    </source>
</evidence>
<feature type="domain" description="Pyrroline-5-carboxylate reductase catalytic N-terminal" evidence="2">
    <location>
        <begin position="2"/>
        <end position="83"/>
    </location>
</feature>
<dbReference type="Proteomes" id="UP000466345">
    <property type="component" value="Unassembled WGS sequence"/>
</dbReference>
<evidence type="ECO:0000259" key="2">
    <source>
        <dbReference type="Pfam" id="PF03807"/>
    </source>
</evidence>
<dbReference type="GO" id="GO:0016491">
    <property type="term" value="F:oxidoreductase activity"/>
    <property type="evidence" value="ECO:0007669"/>
    <property type="project" value="UniProtKB-KW"/>
</dbReference>
<protein>
    <recommendedName>
        <fullName evidence="2">Pyrroline-5-carboxylate reductase catalytic N-terminal domain-containing protein</fullName>
    </recommendedName>
</protein>
<proteinExistence type="predicted"/>
<evidence type="ECO:0000313" key="3">
    <source>
        <dbReference type="EMBL" id="MQY10229.1"/>
    </source>
</evidence>
<dbReference type="Pfam" id="PF03807">
    <property type="entry name" value="F420_oxidored"/>
    <property type="match status" value="1"/>
</dbReference>
<dbReference type="InterPro" id="IPR028939">
    <property type="entry name" value="P5C_Rdtase_cat_N"/>
</dbReference>
<dbReference type="EMBL" id="WEGJ01000001">
    <property type="protein sequence ID" value="MQY10229.1"/>
    <property type="molecule type" value="Genomic_DNA"/>
</dbReference>
<dbReference type="PANTHER" id="PTHR14239">
    <property type="entry name" value="DUDULIN-RELATED"/>
    <property type="match status" value="1"/>
</dbReference>
<dbReference type="PANTHER" id="PTHR14239:SF10">
    <property type="entry name" value="REDUCTASE"/>
    <property type="match status" value="1"/>
</dbReference>
<evidence type="ECO:0000256" key="1">
    <source>
        <dbReference type="ARBA" id="ARBA00023002"/>
    </source>
</evidence>
<reference evidence="3 4" key="1">
    <citation type="submission" date="2019-10" db="EMBL/GenBank/DDBJ databases">
        <title>Streptomyces smaragdinus sp. nov. and Streptomyces fabii sp. nov., isolated from the gut of fungus growing-termite Macrotermes natalensis.</title>
        <authorList>
            <person name="Schwitalla J."/>
            <person name="Benndorf R."/>
            <person name="Martin K."/>
            <person name="De Beer W."/>
            <person name="Kaster A.-K."/>
            <person name="Vollmers J."/>
            <person name="Poulsen M."/>
            <person name="Beemelmanns C."/>
        </authorList>
    </citation>
    <scope>NUCLEOTIDE SEQUENCE [LARGE SCALE GENOMIC DNA]</scope>
    <source>
        <strain evidence="3 4">RB5</strain>
    </source>
</reference>
<keyword evidence="4" id="KW-1185">Reference proteome</keyword>
<comment type="caution">
    <text evidence="3">The sequence shown here is derived from an EMBL/GenBank/DDBJ whole genome shotgun (WGS) entry which is preliminary data.</text>
</comment>
<dbReference type="SUPFAM" id="SSF51735">
    <property type="entry name" value="NAD(P)-binding Rossmann-fold domains"/>
    <property type="match status" value="1"/>
</dbReference>
<name>A0A7K0C9V6_9ACTN</name>
<dbReference type="Gene3D" id="3.40.50.720">
    <property type="entry name" value="NAD(P)-binding Rossmann-like Domain"/>
    <property type="match status" value="1"/>
</dbReference>
<dbReference type="OrthoDB" id="5738121at2"/>
<dbReference type="InterPro" id="IPR036291">
    <property type="entry name" value="NAD(P)-bd_dom_sf"/>
</dbReference>